<dbReference type="Pfam" id="PF00117">
    <property type="entry name" value="GATase"/>
    <property type="match status" value="1"/>
</dbReference>
<dbReference type="InterPro" id="IPR017456">
    <property type="entry name" value="CTP_synthase_N"/>
</dbReference>
<dbReference type="CDD" id="cd01746">
    <property type="entry name" value="GATase1_CTP_Synthase"/>
    <property type="match status" value="1"/>
</dbReference>
<comment type="subunit">
    <text evidence="12">Homotetramer.</text>
</comment>
<comment type="pathway">
    <text evidence="1 12">Pyrimidine metabolism; CTP biosynthesis via de novo pathway; CTP from UDP: step 2/2.</text>
</comment>
<dbReference type="GO" id="GO:0019856">
    <property type="term" value="P:pyrimidine nucleobase biosynthetic process"/>
    <property type="evidence" value="ECO:0007669"/>
    <property type="project" value="TreeGrafter"/>
</dbReference>
<feature type="binding site" evidence="12">
    <location>
        <position position="13"/>
    </location>
    <ligand>
        <name>CTP</name>
        <dbReference type="ChEBI" id="CHEBI:37563"/>
        <note>allosteric inhibitor</note>
    </ligand>
</feature>
<evidence type="ECO:0000256" key="10">
    <source>
        <dbReference type="ARBA" id="ARBA00047781"/>
    </source>
</evidence>
<dbReference type="PROSITE" id="PS51273">
    <property type="entry name" value="GATASE_TYPE_1"/>
    <property type="match status" value="1"/>
</dbReference>
<feature type="binding site" evidence="12">
    <location>
        <position position="71"/>
    </location>
    <ligand>
        <name>ATP</name>
        <dbReference type="ChEBI" id="CHEBI:30616"/>
    </ligand>
</feature>
<comment type="caution">
    <text evidence="12">Lacks conserved residue(s) required for the propagation of feature annotation.</text>
</comment>
<feature type="domain" description="CTP synthase N-terminal" evidence="14">
    <location>
        <begin position="3"/>
        <end position="265"/>
    </location>
</feature>
<feature type="region of interest" description="Amidoligase domain" evidence="12">
    <location>
        <begin position="1"/>
        <end position="265"/>
    </location>
</feature>
<feature type="active site" description="Nucleophile; for glutamine hydrolysis" evidence="12">
    <location>
        <position position="378"/>
    </location>
</feature>
<comment type="function">
    <text evidence="11 12">Catalyzes the ATP-dependent amination of UTP to CTP with either L-glutamine or ammonia as the source of nitrogen. Regulates intracellular CTP levels through interactions with the four ribonucleotide triphosphates.</text>
</comment>
<dbReference type="PANTHER" id="PTHR11550">
    <property type="entry name" value="CTP SYNTHASE"/>
    <property type="match status" value="1"/>
</dbReference>
<dbReference type="UniPathway" id="UPA00159">
    <property type="reaction ID" value="UER00277"/>
</dbReference>
<organism evidence="15 16">
    <name type="scientific">Candidatus Muproteobacteria bacterium RBG_16_65_31</name>
    <dbReference type="NCBI Taxonomy" id="1817759"/>
    <lineage>
        <taxon>Bacteria</taxon>
        <taxon>Pseudomonadati</taxon>
        <taxon>Pseudomonadota</taxon>
        <taxon>Candidatus Muproteobacteria</taxon>
    </lineage>
</organism>
<feature type="active site" evidence="12">
    <location>
        <position position="516"/>
    </location>
</feature>
<name>A0A1F6TIJ6_9PROT</name>
<dbReference type="HAMAP" id="MF_01227">
    <property type="entry name" value="PyrG"/>
    <property type="match status" value="1"/>
</dbReference>
<comment type="activity regulation">
    <text evidence="12">Allosterically activated by GTP, when glutamine is the substrate; GTP has no effect on the reaction when ammonia is the substrate. The allosteric effector GTP functions by stabilizing the protein conformation that binds the tetrahedral intermediate(s) formed during glutamine hydrolysis. Inhibited by the product CTP, via allosteric rather than competitive inhibition.</text>
</comment>
<dbReference type="NCBIfam" id="TIGR00337">
    <property type="entry name" value="PyrG"/>
    <property type="match status" value="1"/>
</dbReference>
<comment type="catalytic activity">
    <reaction evidence="12">
        <text>L-glutamine + H2O = L-glutamate + NH4(+)</text>
        <dbReference type="Rhea" id="RHEA:15889"/>
        <dbReference type="ChEBI" id="CHEBI:15377"/>
        <dbReference type="ChEBI" id="CHEBI:28938"/>
        <dbReference type="ChEBI" id="CHEBI:29985"/>
        <dbReference type="ChEBI" id="CHEBI:58359"/>
    </reaction>
</comment>
<dbReference type="InterPro" id="IPR017926">
    <property type="entry name" value="GATASE"/>
</dbReference>
<dbReference type="Proteomes" id="UP000179344">
    <property type="component" value="Unassembled WGS sequence"/>
</dbReference>
<evidence type="ECO:0000259" key="14">
    <source>
        <dbReference type="Pfam" id="PF06418"/>
    </source>
</evidence>
<feature type="binding site" evidence="12">
    <location>
        <position position="222"/>
    </location>
    <ligand>
        <name>UTP</name>
        <dbReference type="ChEBI" id="CHEBI:46398"/>
    </ligand>
</feature>
<dbReference type="GO" id="GO:0004359">
    <property type="term" value="F:glutaminase activity"/>
    <property type="evidence" value="ECO:0007669"/>
    <property type="project" value="RHEA"/>
</dbReference>
<evidence type="ECO:0000256" key="12">
    <source>
        <dbReference type="HAMAP-Rule" id="MF_01227"/>
    </source>
</evidence>
<feature type="binding site" evidence="12">
    <location>
        <begin position="186"/>
        <end position="191"/>
    </location>
    <ligand>
        <name>UTP</name>
        <dbReference type="ChEBI" id="CHEBI:46398"/>
    </ligand>
</feature>
<dbReference type="InterPro" id="IPR004468">
    <property type="entry name" value="CTP_synthase"/>
</dbReference>
<comment type="caution">
    <text evidence="15">The sequence shown here is derived from an EMBL/GenBank/DDBJ whole genome shotgun (WGS) entry which is preliminary data.</text>
</comment>
<dbReference type="GO" id="GO:0097268">
    <property type="term" value="C:cytoophidium"/>
    <property type="evidence" value="ECO:0007669"/>
    <property type="project" value="UniProtKB-ARBA"/>
</dbReference>
<protein>
    <recommendedName>
        <fullName evidence="12">CTP synthase</fullName>
        <ecNumber evidence="12">6.3.4.2</ecNumber>
    </recommendedName>
    <alternativeName>
        <fullName evidence="12">Cytidine 5'-triphosphate synthase</fullName>
    </alternativeName>
    <alternativeName>
        <fullName evidence="12">Cytidine triphosphate synthetase</fullName>
        <shortName evidence="12">CTP synthetase</shortName>
        <shortName evidence="12">CTPS</shortName>
    </alternativeName>
    <alternativeName>
        <fullName evidence="12">UTP--ammonia ligase</fullName>
    </alternativeName>
</protein>
<keyword evidence="8 12" id="KW-0315">Glutamine amidotransferase</keyword>
<keyword evidence="6 12" id="KW-0067">ATP-binding</keyword>
<dbReference type="Pfam" id="PF06418">
    <property type="entry name" value="CTP_synth_N"/>
    <property type="match status" value="1"/>
</dbReference>
<dbReference type="GO" id="GO:0005829">
    <property type="term" value="C:cytosol"/>
    <property type="evidence" value="ECO:0007669"/>
    <property type="project" value="TreeGrafter"/>
</dbReference>
<dbReference type="SUPFAM" id="SSF52540">
    <property type="entry name" value="P-loop containing nucleoside triphosphate hydrolases"/>
    <property type="match status" value="1"/>
</dbReference>
<evidence type="ECO:0000256" key="11">
    <source>
        <dbReference type="ARBA" id="ARBA00059148"/>
    </source>
</evidence>
<dbReference type="AlphaFoldDB" id="A0A1F6TIJ6"/>
<feature type="binding site" evidence="12">
    <location>
        <position position="351"/>
    </location>
    <ligand>
        <name>L-glutamine</name>
        <dbReference type="ChEBI" id="CHEBI:58359"/>
    </ligand>
</feature>
<comment type="catalytic activity">
    <reaction evidence="10 12">
        <text>UTP + L-glutamine + ATP + H2O = CTP + L-glutamate + ADP + phosphate + 2 H(+)</text>
        <dbReference type="Rhea" id="RHEA:26426"/>
        <dbReference type="ChEBI" id="CHEBI:15377"/>
        <dbReference type="ChEBI" id="CHEBI:15378"/>
        <dbReference type="ChEBI" id="CHEBI:29985"/>
        <dbReference type="ChEBI" id="CHEBI:30616"/>
        <dbReference type="ChEBI" id="CHEBI:37563"/>
        <dbReference type="ChEBI" id="CHEBI:43474"/>
        <dbReference type="ChEBI" id="CHEBI:46398"/>
        <dbReference type="ChEBI" id="CHEBI:58359"/>
        <dbReference type="ChEBI" id="CHEBI:456216"/>
        <dbReference type="EC" id="6.3.4.2"/>
    </reaction>
</comment>
<evidence type="ECO:0000256" key="9">
    <source>
        <dbReference type="ARBA" id="ARBA00022975"/>
    </source>
</evidence>
<sequence>MTKFVFVTGGVVSSLGKGIASASLGAILEARGLKVTLLKLDPYINVDPGTMSPYQHGEVYVTQDGAETDLDLGHYERFVRTTTSKRNNFTTGNIYESVIRKERRGDYLGATVQVIPHITDEIKRRVIQGANDADVALVEIGGTVGDIESQPFLEAIRQMGVEHGPSNVIYIHLTLVPYIAAAGELKTKPTQHSVKELLSLGIQPDILLCRADRPLPDDERRKIALFTNVPTRAVISAVDVDNIYKIPRLLHEQGLDEIVVEKLHLNARRANLAEWDKVVYAMEHPTAEVTVAMVGKYVHLTESYKSLSEALKHAGIHARARVNIRYIDAEAVDAQGTAQLEDADAILVPGGFGERGIEGMIKTAAYARAKGVPYLGICLGMQVATIEFARNVAGLKGAHSTEFNPKTPHPVIAMITEWTTPEGGKEKRAAGGDLGGTMRLGGQECRLVAGTHAHEYYGKDAVVERHRHRYEFNNAYREPLQDKGLAIAGTSTDGMLVEIVEFAGHPWFIGVQFHPEFTSTPRDGHPLFTSYIQAALARRAGAAARPQVAVQ</sequence>
<feature type="binding site" evidence="12">
    <location>
        <position position="402"/>
    </location>
    <ligand>
        <name>L-glutamine</name>
        <dbReference type="ChEBI" id="CHEBI:58359"/>
    </ligand>
</feature>
<dbReference type="GO" id="GO:0005524">
    <property type="term" value="F:ATP binding"/>
    <property type="evidence" value="ECO:0007669"/>
    <property type="project" value="UniProtKB-KW"/>
</dbReference>
<feature type="binding site" evidence="12">
    <location>
        <position position="54"/>
    </location>
    <ligand>
        <name>L-glutamine</name>
        <dbReference type="ChEBI" id="CHEBI:58359"/>
    </ligand>
</feature>
<evidence type="ECO:0000256" key="7">
    <source>
        <dbReference type="ARBA" id="ARBA00022842"/>
    </source>
</evidence>
<feature type="active site" evidence="12">
    <location>
        <position position="514"/>
    </location>
</feature>
<dbReference type="Gene3D" id="3.40.50.880">
    <property type="match status" value="1"/>
</dbReference>
<dbReference type="SUPFAM" id="SSF52317">
    <property type="entry name" value="Class I glutamine amidotransferase-like"/>
    <property type="match status" value="1"/>
</dbReference>
<evidence type="ECO:0000256" key="1">
    <source>
        <dbReference type="ARBA" id="ARBA00005171"/>
    </source>
</evidence>
<evidence type="ECO:0000256" key="8">
    <source>
        <dbReference type="ARBA" id="ARBA00022962"/>
    </source>
</evidence>
<proteinExistence type="inferred from homology"/>
<dbReference type="NCBIfam" id="NF003792">
    <property type="entry name" value="PRK05380.1"/>
    <property type="match status" value="1"/>
</dbReference>
<dbReference type="GO" id="GO:0042802">
    <property type="term" value="F:identical protein binding"/>
    <property type="evidence" value="ECO:0007669"/>
    <property type="project" value="TreeGrafter"/>
</dbReference>
<dbReference type="InterPro" id="IPR029062">
    <property type="entry name" value="Class_I_gatase-like"/>
</dbReference>
<comment type="miscellaneous">
    <text evidence="12">CTPSs have evolved a hybrid strategy for distinguishing between UTP and CTP. The overlapping regions of the product feedback inhibitory and substrate sites recognize a common feature in both compounds, the triphosphate moiety. To differentiate isosteric substrate and product pyrimidine rings, an additional pocket far from the expected kinase/ligase catalytic site, specifically recognizes the cytosine and ribose portions of the product inhibitor.</text>
</comment>
<keyword evidence="5 12" id="KW-0547">Nucleotide-binding</keyword>
<feature type="binding site" evidence="12">
    <location>
        <position position="222"/>
    </location>
    <ligand>
        <name>CTP</name>
        <dbReference type="ChEBI" id="CHEBI:37563"/>
        <note>allosteric inhibitor</note>
    </ligand>
</feature>
<feature type="binding site" evidence="12">
    <location>
        <position position="240"/>
    </location>
    <ligand>
        <name>ATP</name>
        <dbReference type="ChEBI" id="CHEBI:30616"/>
    </ligand>
</feature>
<feature type="binding site" evidence="12">
    <location>
        <position position="469"/>
    </location>
    <ligand>
        <name>L-glutamine</name>
        <dbReference type="ChEBI" id="CHEBI:58359"/>
    </ligand>
</feature>
<dbReference type="EMBL" id="MFST01000031">
    <property type="protein sequence ID" value="OGI44909.1"/>
    <property type="molecule type" value="Genomic_DNA"/>
</dbReference>
<feature type="binding site" evidence="12">
    <location>
        <begin position="14"/>
        <end position="19"/>
    </location>
    <ligand>
        <name>ATP</name>
        <dbReference type="ChEBI" id="CHEBI:30616"/>
    </ligand>
</feature>
<accession>A0A1F6TIJ6</accession>
<dbReference type="PANTHER" id="PTHR11550:SF0">
    <property type="entry name" value="CTP SYNTHASE-RELATED"/>
    <property type="match status" value="1"/>
</dbReference>
<feature type="binding site" evidence="12">
    <location>
        <begin position="146"/>
        <end position="148"/>
    </location>
    <ligand>
        <name>CTP</name>
        <dbReference type="ChEBI" id="CHEBI:37563"/>
        <note>allosteric inhibitor</note>
    </ligand>
</feature>
<gene>
    <name evidence="12" type="primary">pyrG</name>
    <name evidence="15" type="ORF">A2V92_02225</name>
</gene>
<dbReference type="InterPro" id="IPR027417">
    <property type="entry name" value="P-loop_NTPase"/>
</dbReference>
<feature type="binding site" evidence="12">
    <location>
        <position position="13"/>
    </location>
    <ligand>
        <name>UTP</name>
        <dbReference type="ChEBI" id="CHEBI:46398"/>
    </ligand>
</feature>
<dbReference type="InterPro" id="IPR033828">
    <property type="entry name" value="GATase1_CTP_Synthase"/>
</dbReference>
<evidence type="ECO:0000256" key="3">
    <source>
        <dbReference type="ARBA" id="ARBA00022598"/>
    </source>
</evidence>
<comment type="catalytic activity">
    <reaction evidence="12">
        <text>UTP + NH4(+) + ATP = CTP + ADP + phosphate + 2 H(+)</text>
        <dbReference type="Rhea" id="RHEA:16597"/>
        <dbReference type="ChEBI" id="CHEBI:15378"/>
        <dbReference type="ChEBI" id="CHEBI:28938"/>
        <dbReference type="ChEBI" id="CHEBI:30616"/>
        <dbReference type="ChEBI" id="CHEBI:37563"/>
        <dbReference type="ChEBI" id="CHEBI:43474"/>
        <dbReference type="ChEBI" id="CHEBI:46398"/>
        <dbReference type="ChEBI" id="CHEBI:456216"/>
    </reaction>
</comment>
<feature type="binding site" evidence="12">
    <location>
        <position position="71"/>
    </location>
    <ligand>
        <name>Mg(2+)</name>
        <dbReference type="ChEBI" id="CHEBI:18420"/>
    </ligand>
</feature>
<feature type="domain" description="Glutamine amidotransferase" evidence="13">
    <location>
        <begin position="300"/>
        <end position="533"/>
    </location>
</feature>
<comment type="similarity">
    <text evidence="2 12">Belongs to the CTP synthase family.</text>
</comment>
<dbReference type="GO" id="GO:0044210">
    <property type="term" value="P:'de novo' CTP biosynthetic process"/>
    <property type="evidence" value="ECO:0007669"/>
    <property type="project" value="UniProtKB-UniRule"/>
</dbReference>
<feature type="binding site" evidence="12">
    <location>
        <begin position="186"/>
        <end position="191"/>
    </location>
    <ligand>
        <name>CTP</name>
        <dbReference type="ChEBI" id="CHEBI:37563"/>
        <note>allosteric inhibitor</note>
    </ligand>
</feature>
<evidence type="ECO:0000256" key="6">
    <source>
        <dbReference type="ARBA" id="ARBA00022840"/>
    </source>
</evidence>
<dbReference type="GO" id="GO:0003883">
    <property type="term" value="F:CTP synthase activity"/>
    <property type="evidence" value="ECO:0007669"/>
    <property type="project" value="UniProtKB-UniRule"/>
</dbReference>
<dbReference type="FunFam" id="3.40.50.880:FF:000002">
    <property type="entry name" value="CTP synthase"/>
    <property type="match status" value="1"/>
</dbReference>
<dbReference type="FunFam" id="3.40.50.300:FF:000009">
    <property type="entry name" value="CTP synthase"/>
    <property type="match status" value="1"/>
</dbReference>
<dbReference type="CDD" id="cd03113">
    <property type="entry name" value="CTPS_N"/>
    <property type="match status" value="1"/>
</dbReference>
<evidence type="ECO:0000259" key="13">
    <source>
        <dbReference type="Pfam" id="PF00117"/>
    </source>
</evidence>
<reference evidence="15 16" key="1">
    <citation type="journal article" date="2016" name="Nat. Commun.">
        <title>Thousands of microbial genomes shed light on interconnected biogeochemical processes in an aquifer system.</title>
        <authorList>
            <person name="Anantharaman K."/>
            <person name="Brown C.T."/>
            <person name="Hug L.A."/>
            <person name="Sharon I."/>
            <person name="Castelle C.J."/>
            <person name="Probst A.J."/>
            <person name="Thomas B.C."/>
            <person name="Singh A."/>
            <person name="Wilkins M.J."/>
            <person name="Karaoz U."/>
            <person name="Brodie E.L."/>
            <person name="Williams K.H."/>
            <person name="Hubbard S.S."/>
            <person name="Banfield J.F."/>
        </authorList>
    </citation>
    <scope>NUCLEOTIDE SEQUENCE [LARGE SCALE GENOMIC DNA]</scope>
</reference>
<keyword evidence="4 12" id="KW-0479">Metal-binding</keyword>
<keyword evidence="3 12" id="KW-0436">Ligase</keyword>
<dbReference type="EC" id="6.3.4.2" evidence="12"/>
<evidence type="ECO:0000313" key="16">
    <source>
        <dbReference type="Proteomes" id="UP000179344"/>
    </source>
</evidence>
<keyword evidence="9 12" id="KW-0665">Pyrimidine biosynthesis</keyword>
<dbReference type="GO" id="GO:0046872">
    <property type="term" value="F:metal ion binding"/>
    <property type="evidence" value="ECO:0007669"/>
    <property type="project" value="UniProtKB-KW"/>
</dbReference>
<evidence type="ECO:0000313" key="15">
    <source>
        <dbReference type="EMBL" id="OGI44909.1"/>
    </source>
</evidence>
<evidence type="ECO:0000256" key="4">
    <source>
        <dbReference type="ARBA" id="ARBA00022723"/>
    </source>
</evidence>
<evidence type="ECO:0000256" key="2">
    <source>
        <dbReference type="ARBA" id="ARBA00007533"/>
    </source>
</evidence>
<feature type="binding site" evidence="12">
    <location>
        <begin position="379"/>
        <end position="382"/>
    </location>
    <ligand>
        <name>L-glutamine</name>
        <dbReference type="ChEBI" id="CHEBI:58359"/>
    </ligand>
</feature>
<keyword evidence="7 12" id="KW-0460">Magnesium</keyword>
<feature type="binding site" evidence="12">
    <location>
        <position position="139"/>
    </location>
    <ligand>
        <name>Mg(2+)</name>
        <dbReference type="ChEBI" id="CHEBI:18420"/>
    </ligand>
</feature>
<evidence type="ECO:0000256" key="5">
    <source>
        <dbReference type="ARBA" id="ARBA00022741"/>
    </source>
</evidence>
<dbReference type="Gene3D" id="3.40.50.300">
    <property type="entry name" value="P-loop containing nucleotide triphosphate hydrolases"/>
    <property type="match status" value="1"/>
</dbReference>